<accession>A0A7W3J255</accession>
<dbReference type="Gene3D" id="3.40.50.720">
    <property type="entry name" value="NAD(P)-binding Rossmann-like Domain"/>
    <property type="match status" value="1"/>
</dbReference>
<comment type="similarity">
    <text evidence="1">Belongs to the short-chain dehydrogenases/reductases (SDR) family.</text>
</comment>
<evidence type="ECO:0000256" key="2">
    <source>
        <dbReference type="ARBA" id="ARBA00023002"/>
    </source>
</evidence>
<protein>
    <submittedName>
        <fullName evidence="4">NAD(P)-dependent dehydrogenase (Short-subunit alcohol dehydrogenase family)</fullName>
    </submittedName>
</protein>
<dbReference type="AlphaFoldDB" id="A0A7W3J255"/>
<gene>
    <name evidence="4" type="ORF">FB382_003216</name>
</gene>
<dbReference type="Pfam" id="PF00106">
    <property type="entry name" value="adh_short"/>
    <property type="match status" value="1"/>
</dbReference>
<name>A0A7W3J255_9ACTN</name>
<evidence type="ECO:0000259" key="3">
    <source>
        <dbReference type="SMART" id="SM00822"/>
    </source>
</evidence>
<keyword evidence="2" id="KW-0560">Oxidoreductase</keyword>
<sequence>MRVVVVGASSGLGRCIGVGLAKRGARVALLARRLDRLERAVEEAGDGAVALACDVTDEESVAAAVEKAAVALGGIDGVVYSTALMTVGALRDVGANRWADAFATNVTGAARVTAQTLPYLEKSRGTAIYLSSISASLTPPWSLIGSYVATKAALDKMVEAWRWEHPDVGFTRIAVGECAGGPGESGTQFGSQEDQAVLTAGIHDWIRRGYMTGDLVDPDDLVHAVDAVLRLGPSSSIPHLALTPRSAPRTTEGSS</sequence>
<dbReference type="PANTHER" id="PTHR43669">
    <property type="entry name" value="5-KETO-D-GLUCONATE 5-REDUCTASE"/>
    <property type="match status" value="1"/>
</dbReference>
<reference evidence="4 5" key="1">
    <citation type="submission" date="2020-07" db="EMBL/GenBank/DDBJ databases">
        <title>Sequencing the genomes of 1000 actinobacteria strains.</title>
        <authorList>
            <person name="Klenk H.-P."/>
        </authorList>
    </citation>
    <scope>NUCLEOTIDE SEQUENCE [LARGE SCALE GENOMIC DNA]</scope>
    <source>
        <strain evidence="4 5">DSM 21349</strain>
    </source>
</reference>
<dbReference type="EMBL" id="JACGXA010000001">
    <property type="protein sequence ID" value="MBA8804925.1"/>
    <property type="molecule type" value="Genomic_DNA"/>
</dbReference>
<evidence type="ECO:0000313" key="4">
    <source>
        <dbReference type="EMBL" id="MBA8804925.1"/>
    </source>
</evidence>
<proteinExistence type="inferred from homology"/>
<dbReference type="InterPro" id="IPR036291">
    <property type="entry name" value="NAD(P)-bd_dom_sf"/>
</dbReference>
<evidence type="ECO:0000256" key="1">
    <source>
        <dbReference type="ARBA" id="ARBA00006484"/>
    </source>
</evidence>
<dbReference type="PRINTS" id="PR00081">
    <property type="entry name" value="GDHRDH"/>
</dbReference>
<dbReference type="SMART" id="SM00822">
    <property type="entry name" value="PKS_KR"/>
    <property type="match status" value="1"/>
</dbReference>
<dbReference type="RefSeq" id="WP_182540763.1">
    <property type="nucleotide sequence ID" value="NZ_JACGXA010000001.1"/>
</dbReference>
<dbReference type="CDD" id="cd05233">
    <property type="entry name" value="SDR_c"/>
    <property type="match status" value="1"/>
</dbReference>
<dbReference type="SUPFAM" id="SSF51735">
    <property type="entry name" value="NAD(P)-binding Rossmann-fold domains"/>
    <property type="match status" value="1"/>
</dbReference>
<dbReference type="GO" id="GO:0016491">
    <property type="term" value="F:oxidoreductase activity"/>
    <property type="evidence" value="ECO:0007669"/>
    <property type="project" value="UniProtKB-KW"/>
</dbReference>
<feature type="domain" description="Ketoreductase" evidence="3">
    <location>
        <begin position="1"/>
        <end position="185"/>
    </location>
</feature>
<keyword evidence="5" id="KW-1185">Reference proteome</keyword>
<dbReference type="Proteomes" id="UP000580910">
    <property type="component" value="Unassembled WGS sequence"/>
</dbReference>
<dbReference type="PANTHER" id="PTHR43669:SF3">
    <property type="entry name" value="ALCOHOL DEHYDROGENASE, PUTATIVE (AFU_ORTHOLOGUE AFUA_3G03445)-RELATED"/>
    <property type="match status" value="1"/>
</dbReference>
<dbReference type="InterPro" id="IPR002347">
    <property type="entry name" value="SDR_fam"/>
</dbReference>
<evidence type="ECO:0000313" key="5">
    <source>
        <dbReference type="Proteomes" id="UP000580910"/>
    </source>
</evidence>
<organism evidence="4 5">
    <name type="scientific">Nocardioides ginsengisegetis</name>
    <dbReference type="NCBI Taxonomy" id="661491"/>
    <lineage>
        <taxon>Bacteria</taxon>
        <taxon>Bacillati</taxon>
        <taxon>Actinomycetota</taxon>
        <taxon>Actinomycetes</taxon>
        <taxon>Propionibacteriales</taxon>
        <taxon>Nocardioidaceae</taxon>
        <taxon>Nocardioides</taxon>
    </lineage>
</organism>
<dbReference type="InterPro" id="IPR057326">
    <property type="entry name" value="KR_dom"/>
</dbReference>
<comment type="caution">
    <text evidence="4">The sequence shown here is derived from an EMBL/GenBank/DDBJ whole genome shotgun (WGS) entry which is preliminary data.</text>
</comment>